<evidence type="ECO:0000313" key="1">
    <source>
        <dbReference type="EMBL" id="KAJ7073448.1"/>
    </source>
</evidence>
<evidence type="ECO:0008006" key="3">
    <source>
        <dbReference type="Google" id="ProtNLM"/>
    </source>
</evidence>
<dbReference type="Gene3D" id="1.20.1280.50">
    <property type="match status" value="1"/>
</dbReference>
<keyword evidence="2" id="KW-1185">Reference proteome</keyword>
<dbReference type="InterPro" id="IPR036047">
    <property type="entry name" value="F-box-like_dom_sf"/>
</dbReference>
<proteinExistence type="predicted"/>
<organism evidence="1 2">
    <name type="scientific">Mycena belliarum</name>
    <dbReference type="NCBI Taxonomy" id="1033014"/>
    <lineage>
        <taxon>Eukaryota</taxon>
        <taxon>Fungi</taxon>
        <taxon>Dikarya</taxon>
        <taxon>Basidiomycota</taxon>
        <taxon>Agaricomycotina</taxon>
        <taxon>Agaricomycetes</taxon>
        <taxon>Agaricomycetidae</taxon>
        <taxon>Agaricales</taxon>
        <taxon>Marasmiineae</taxon>
        <taxon>Mycenaceae</taxon>
        <taxon>Mycena</taxon>
    </lineage>
</organism>
<name>A0AAD6TMV2_9AGAR</name>
<evidence type="ECO:0000313" key="2">
    <source>
        <dbReference type="Proteomes" id="UP001222325"/>
    </source>
</evidence>
<dbReference type="EMBL" id="JARJCN010000113">
    <property type="protein sequence ID" value="KAJ7073448.1"/>
    <property type="molecule type" value="Genomic_DNA"/>
</dbReference>
<feature type="non-terminal residue" evidence="1">
    <location>
        <position position="1"/>
    </location>
</feature>
<accession>A0AAD6TMV2</accession>
<comment type="caution">
    <text evidence="1">The sequence shown here is derived from an EMBL/GenBank/DDBJ whole genome shotgun (WGS) entry which is preliminary data.</text>
</comment>
<dbReference type="SUPFAM" id="SSF81383">
    <property type="entry name" value="F-box domain"/>
    <property type="match status" value="1"/>
</dbReference>
<dbReference type="AlphaFoldDB" id="A0AAD6TMV2"/>
<dbReference type="Proteomes" id="UP001222325">
    <property type="component" value="Unassembled WGS sequence"/>
</dbReference>
<sequence length="115" mass="12905">RPRTETSAVGMEDSPGPVLRARLAELNEEIGTLEVRLRLSTAERERVREGISCLRYPVLTIPPEIIEHIFSFYVCNPHIGHTNTPGRGPLVLASVCRQWRNICLSDGSLWASLRV</sequence>
<protein>
    <recommendedName>
        <fullName evidence="3">F-box domain-containing protein</fullName>
    </recommendedName>
</protein>
<gene>
    <name evidence="1" type="ORF">B0H15DRAFT_745599</name>
</gene>
<feature type="non-terminal residue" evidence="1">
    <location>
        <position position="115"/>
    </location>
</feature>
<reference evidence="1" key="1">
    <citation type="submission" date="2023-03" db="EMBL/GenBank/DDBJ databases">
        <title>Massive genome expansion in bonnet fungi (Mycena s.s.) driven by repeated elements and novel gene families across ecological guilds.</title>
        <authorList>
            <consortium name="Lawrence Berkeley National Laboratory"/>
            <person name="Harder C.B."/>
            <person name="Miyauchi S."/>
            <person name="Viragh M."/>
            <person name="Kuo A."/>
            <person name="Thoen E."/>
            <person name="Andreopoulos B."/>
            <person name="Lu D."/>
            <person name="Skrede I."/>
            <person name="Drula E."/>
            <person name="Henrissat B."/>
            <person name="Morin E."/>
            <person name="Kohler A."/>
            <person name="Barry K."/>
            <person name="LaButti K."/>
            <person name="Morin E."/>
            <person name="Salamov A."/>
            <person name="Lipzen A."/>
            <person name="Mereny Z."/>
            <person name="Hegedus B."/>
            <person name="Baldrian P."/>
            <person name="Stursova M."/>
            <person name="Weitz H."/>
            <person name="Taylor A."/>
            <person name="Grigoriev I.V."/>
            <person name="Nagy L.G."/>
            <person name="Martin F."/>
            <person name="Kauserud H."/>
        </authorList>
    </citation>
    <scope>NUCLEOTIDE SEQUENCE</scope>
    <source>
        <strain evidence="1">CBHHK173m</strain>
    </source>
</reference>